<dbReference type="AlphaFoldDB" id="A0A9D7HTU9"/>
<proteinExistence type="predicted"/>
<accession>A0A9D7HTU9</accession>
<evidence type="ECO:0000313" key="3">
    <source>
        <dbReference type="Proteomes" id="UP000807785"/>
    </source>
</evidence>
<gene>
    <name evidence="2" type="ORF">IPH26_08895</name>
</gene>
<dbReference type="Proteomes" id="UP000807785">
    <property type="component" value="Unassembled WGS sequence"/>
</dbReference>
<evidence type="ECO:0000256" key="1">
    <source>
        <dbReference type="SAM" id="MobiDB-lite"/>
    </source>
</evidence>
<sequence>MRIIAFITEGPVIREILGHLGEPTSPPRLMPARGPPLWEMHDGGSDGIDPQAQPMPDYEFD</sequence>
<evidence type="ECO:0000313" key="2">
    <source>
        <dbReference type="EMBL" id="MBK6973045.1"/>
    </source>
</evidence>
<protein>
    <submittedName>
        <fullName evidence="2">Uncharacterized protein</fullName>
    </submittedName>
</protein>
<comment type="caution">
    <text evidence="2">The sequence shown here is derived from an EMBL/GenBank/DDBJ whole genome shotgun (WGS) entry which is preliminary data.</text>
</comment>
<reference evidence="2" key="1">
    <citation type="submission" date="2020-10" db="EMBL/GenBank/DDBJ databases">
        <title>Connecting structure to function with the recovery of over 1000 high-quality activated sludge metagenome-assembled genomes encoding full-length rRNA genes using long-read sequencing.</title>
        <authorList>
            <person name="Singleton C.M."/>
            <person name="Petriglieri F."/>
            <person name="Kristensen J.M."/>
            <person name="Kirkegaard R.H."/>
            <person name="Michaelsen T.Y."/>
            <person name="Andersen M.H."/>
            <person name="Karst S.M."/>
            <person name="Dueholm M.S."/>
            <person name="Nielsen P.H."/>
            <person name="Albertsen M."/>
        </authorList>
    </citation>
    <scope>NUCLEOTIDE SEQUENCE</scope>
    <source>
        <strain evidence="2">Bjer_18-Q3-R1-45_BAT3C.347</strain>
    </source>
</reference>
<name>A0A9D7HTU9_9PROT</name>
<feature type="region of interest" description="Disordered" evidence="1">
    <location>
        <begin position="18"/>
        <end position="61"/>
    </location>
</feature>
<dbReference type="EMBL" id="JADJEV010000003">
    <property type="protein sequence ID" value="MBK6973045.1"/>
    <property type="molecule type" value="Genomic_DNA"/>
</dbReference>
<organism evidence="2 3">
    <name type="scientific">Candidatus Methylophosphatis roskildensis</name>
    <dbReference type="NCBI Taxonomy" id="2899263"/>
    <lineage>
        <taxon>Bacteria</taxon>
        <taxon>Pseudomonadati</taxon>
        <taxon>Pseudomonadota</taxon>
        <taxon>Betaproteobacteria</taxon>
        <taxon>Nitrosomonadales</taxon>
        <taxon>Sterolibacteriaceae</taxon>
        <taxon>Candidatus Methylophosphatis</taxon>
    </lineage>
</organism>